<dbReference type="EMBL" id="CAMGYJ010000002">
    <property type="protein sequence ID" value="CAI0376317.1"/>
    <property type="molecule type" value="Genomic_DNA"/>
</dbReference>
<keyword evidence="10" id="KW-1185">Reference proteome</keyword>
<keyword evidence="6" id="KW-0539">Nucleus</keyword>
<dbReference type="FunFam" id="1.20.5.170:FF:000020">
    <property type="entry name" value="BZIP transcription factor"/>
    <property type="match status" value="1"/>
</dbReference>
<accession>A0AAV0GTF1</accession>
<evidence type="ECO:0000313" key="9">
    <source>
        <dbReference type="EMBL" id="CAI0376317.1"/>
    </source>
</evidence>
<dbReference type="GO" id="GO:0003700">
    <property type="term" value="F:DNA-binding transcription factor activity"/>
    <property type="evidence" value="ECO:0007669"/>
    <property type="project" value="InterPro"/>
</dbReference>
<sequence length="124" mass="14116">GSPTLAKPKVTWCGSSPEPSNEDEEDAETEAGPCEQSTNPAVDVKRFRRMVSNREFARRSRRRKQTHLAELGLQVEQLIGENAAMYKQLSEATQQYRDADTNHRMLKSDVEALRAKVRLAEDIW</sequence>
<evidence type="ECO:0000313" key="10">
    <source>
        <dbReference type="Proteomes" id="UP001154282"/>
    </source>
</evidence>
<dbReference type="Pfam" id="PF00170">
    <property type="entry name" value="bZIP_1"/>
    <property type="match status" value="1"/>
</dbReference>
<evidence type="ECO:0000256" key="4">
    <source>
        <dbReference type="ARBA" id="ARBA00023125"/>
    </source>
</evidence>
<comment type="similarity">
    <text evidence="2">Belongs to the bZIP family.</text>
</comment>
<name>A0AAV0GTF1_9ROSI</name>
<evidence type="ECO:0000256" key="1">
    <source>
        <dbReference type="ARBA" id="ARBA00004123"/>
    </source>
</evidence>
<dbReference type="Proteomes" id="UP001154282">
    <property type="component" value="Unassembled WGS sequence"/>
</dbReference>
<feature type="region of interest" description="Disordered" evidence="7">
    <location>
        <begin position="1"/>
        <end position="38"/>
    </location>
</feature>
<feature type="non-terminal residue" evidence="9">
    <location>
        <position position="1"/>
    </location>
</feature>
<dbReference type="AlphaFoldDB" id="A0AAV0GTF1"/>
<dbReference type="GO" id="GO:0003677">
    <property type="term" value="F:DNA binding"/>
    <property type="evidence" value="ECO:0007669"/>
    <property type="project" value="UniProtKB-KW"/>
</dbReference>
<dbReference type="InterPro" id="IPR004827">
    <property type="entry name" value="bZIP"/>
</dbReference>
<proteinExistence type="inferred from homology"/>
<comment type="caution">
    <text evidence="9">The sequence shown here is derived from an EMBL/GenBank/DDBJ whole genome shotgun (WGS) entry which is preliminary data.</text>
</comment>
<evidence type="ECO:0000256" key="2">
    <source>
        <dbReference type="ARBA" id="ARBA00007163"/>
    </source>
</evidence>
<protein>
    <recommendedName>
        <fullName evidence="8">BZIP domain-containing protein</fullName>
    </recommendedName>
</protein>
<keyword evidence="5" id="KW-0804">Transcription</keyword>
<reference evidence="9" key="1">
    <citation type="submission" date="2022-08" db="EMBL/GenBank/DDBJ databases">
        <authorList>
            <person name="Gutierrez-Valencia J."/>
        </authorList>
    </citation>
    <scope>NUCLEOTIDE SEQUENCE</scope>
</reference>
<dbReference type="PANTHER" id="PTHR46408:SF8">
    <property type="entry name" value="BASIC LEUCINE ZIPPER 9"/>
    <property type="match status" value="1"/>
</dbReference>
<feature type="compositionally biased region" description="Acidic residues" evidence="7">
    <location>
        <begin position="20"/>
        <end position="29"/>
    </location>
</feature>
<dbReference type="GO" id="GO:0005634">
    <property type="term" value="C:nucleus"/>
    <property type="evidence" value="ECO:0007669"/>
    <property type="project" value="UniProtKB-SubCell"/>
</dbReference>
<feature type="domain" description="BZIP" evidence="8">
    <location>
        <begin position="43"/>
        <end position="95"/>
    </location>
</feature>
<comment type="subcellular location">
    <subcellularLocation>
        <location evidence="1">Nucleus</location>
    </subcellularLocation>
</comment>
<keyword evidence="3" id="KW-0805">Transcription regulation</keyword>
<gene>
    <name evidence="9" type="ORF">LITE_LOCUS961</name>
</gene>
<dbReference type="SMART" id="SM00338">
    <property type="entry name" value="BRLZ"/>
    <property type="match status" value="1"/>
</dbReference>
<dbReference type="CDD" id="cd14702">
    <property type="entry name" value="bZIP_plant_GBF1"/>
    <property type="match status" value="1"/>
</dbReference>
<dbReference type="InterPro" id="IPR046347">
    <property type="entry name" value="bZIP_sf"/>
</dbReference>
<dbReference type="InterPro" id="IPR045314">
    <property type="entry name" value="bZIP_plant_GBF1"/>
</dbReference>
<dbReference type="Gene3D" id="1.20.5.170">
    <property type="match status" value="1"/>
</dbReference>
<evidence type="ECO:0000256" key="7">
    <source>
        <dbReference type="SAM" id="MobiDB-lite"/>
    </source>
</evidence>
<dbReference type="SUPFAM" id="SSF57959">
    <property type="entry name" value="Leucine zipper domain"/>
    <property type="match status" value="1"/>
</dbReference>
<organism evidence="9 10">
    <name type="scientific">Linum tenue</name>
    <dbReference type="NCBI Taxonomy" id="586396"/>
    <lineage>
        <taxon>Eukaryota</taxon>
        <taxon>Viridiplantae</taxon>
        <taxon>Streptophyta</taxon>
        <taxon>Embryophyta</taxon>
        <taxon>Tracheophyta</taxon>
        <taxon>Spermatophyta</taxon>
        <taxon>Magnoliopsida</taxon>
        <taxon>eudicotyledons</taxon>
        <taxon>Gunneridae</taxon>
        <taxon>Pentapetalae</taxon>
        <taxon>rosids</taxon>
        <taxon>fabids</taxon>
        <taxon>Malpighiales</taxon>
        <taxon>Linaceae</taxon>
        <taxon>Linum</taxon>
    </lineage>
</organism>
<dbReference type="PANTHER" id="PTHR46408">
    <property type="entry name" value="BASIC LEUCINE ZIPPER 63"/>
    <property type="match status" value="1"/>
</dbReference>
<evidence type="ECO:0000256" key="5">
    <source>
        <dbReference type="ARBA" id="ARBA00023163"/>
    </source>
</evidence>
<dbReference type="PROSITE" id="PS50217">
    <property type="entry name" value="BZIP"/>
    <property type="match status" value="1"/>
</dbReference>
<evidence type="ECO:0000256" key="6">
    <source>
        <dbReference type="ARBA" id="ARBA00023242"/>
    </source>
</evidence>
<evidence type="ECO:0000256" key="3">
    <source>
        <dbReference type="ARBA" id="ARBA00023015"/>
    </source>
</evidence>
<evidence type="ECO:0000259" key="8">
    <source>
        <dbReference type="PROSITE" id="PS50217"/>
    </source>
</evidence>
<keyword evidence="4" id="KW-0238">DNA-binding</keyword>
<dbReference type="GO" id="GO:0046983">
    <property type="term" value="F:protein dimerization activity"/>
    <property type="evidence" value="ECO:0007669"/>
    <property type="project" value="UniProtKB-ARBA"/>
</dbReference>